<protein>
    <submittedName>
        <fullName evidence="1">Uncharacterized protein</fullName>
    </submittedName>
</protein>
<dbReference type="EMBL" id="JBEFKJ010000013">
    <property type="protein sequence ID" value="KAL2042871.1"/>
    <property type="molecule type" value="Genomic_DNA"/>
</dbReference>
<comment type="caution">
    <text evidence="1">The sequence shown here is derived from an EMBL/GenBank/DDBJ whole genome shotgun (WGS) entry which is preliminary data.</text>
</comment>
<proteinExistence type="predicted"/>
<evidence type="ECO:0000313" key="2">
    <source>
        <dbReference type="Proteomes" id="UP001590950"/>
    </source>
</evidence>
<dbReference type="Proteomes" id="UP001590950">
    <property type="component" value="Unassembled WGS sequence"/>
</dbReference>
<evidence type="ECO:0000313" key="1">
    <source>
        <dbReference type="EMBL" id="KAL2042871.1"/>
    </source>
</evidence>
<name>A0ABR4ADC5_9LECA</name>
<reference evidence="1 2" key="1">
    <citation type="submission" date="2024-09" db="EMBL/GenBank/DDBJ databases">
        <title>Rethinking Asexuality: The Enigmatic Case of Functional Sexual Genes in Lepraria (Stereocaulaceae).</title>
        <authorList>
            <person name="Doellman M."/>
            <person name="Sun Y."/>
            <person name="Barcenas-Pena A."/>
            <person name="Lumbsch H.T."/>
            <person name="Grewe F."/>
        </authorList>
    </citation>
    <scope>NUCLEOTIDE SEQUENCE [LARGE SCALE GENOMIC DNA]</scope>
    <source>
        <strain evidence="1 2">Mercado 3170</strain>
    </source>
</reference>
<gene>
    <name evidence="1" type="ORF">N7G274_004631</name>
</gene>
<keyword evidence="2" id="KW-1185">Reference proteome</keyword>
<sequence length="135" mass="15183">MYSGLGSLFIFTDSYHSMISQPEPWLQREVFNIKRFVKPATVILRPLPYKQVPEPPMLSSMSSVRGLSPQIHSKTPEHSPAGATVSTRAWQQAFRLHRNLVANGTNQLTAAGFDVYLLLLSVVMENQRLTDVLTK</sequence>
<organism evidence="1 2">
    <name type="scientific">Stereocaulon virgatum</name>
    <dbReference type="NCBI Taxonomy" id="373712"/>
    <lineage>
        <taxon>Eukaryota</taxon>
        <taxon>Fungi</taxon>
        <taxon>Dikarya</taxon>
        <taxon>Ascomycota</taxon>
        <taxon>Pezizomycotina</taxon>
        <taxon>Lecanoromycetes</taxon>
        <taxon>OSLEUM clade</taxon>
        <taxon>Lecanoromycetidae</taxon>
        <taxon>Lecanorales</taxon>
        <taxon>Lecanorineae</taxon>
        <taxon>Stereocaulaceae</taxon>
        <taxon>Stereocaulon</taxon>
    </lineage>
</organism>
<accession>A0ABR4ADC5</accession>